<dbReference type="PANTHER" id="PTHR32329:SF4">
    <property type="entry name" value="ACTIVATOR OF 2-HYDROXYACYL-COA DEHYDRATASE"/>
    <property type="match status" value="1"/>
</dbReference>
<dbReference type="CDD" id="cd24035">
    <property type="entry name" value="ASKHA_NBD_O66634-like_rpt2"/>
    <property type="match status" value="1"/>
</dbReference>
<sequence>MNSIFDVGIDIGSTTIKLVVLDHEKKIVYKNYARHFSEIGASLCENLANLKKIVGSKKFSFALTGSAGMGIAQHIGLPFVQEVVACASAVKSLIPETDTVVELGGEDAKVTYFGDAPEQRMNGVCAGGTGSFIDHMASLLSTDAPGLNALAEEGRQIYTIASRCGVFAKTDIQALMNDGAEKADIALSVFQAVVNQTISNLAQGRPIGGKVAFLGGPLHFLPVLRRRFIETLELAPEQVVDAPDGNYFVALGAALSEETEVVDVARLEESLARARDAAKAETRQADFTLFADEAEYAAFKERHNRDKVKRGELASYEGPIYIGIDAGSTTTKLAAIGRDKELLYTSYGSNHGSPLKTVVEELKGLYANMNAATYIAGALTTGYGEAIVKAAVHADAGEVETFAHLRAAQEFCPKVTFVMDIGGQDMKCFFVKDGNIGNITLNEACSAGCGSFIENFAQGLKMTAGEFAAKAMDSKAPVDLGTRCTVFMNSKVKQAQKDGASVSDISAGIAFSVVKNALFKVMQLKDVRDLGDHIVVQGGTFYNDAVLRSMEKLIERDVVRPDISGLMGAYGAAILAQEEGLERSAILSAEALADFAVTTSSYRCRHCGNQCLITMQKFGDGGKFFTGNRCERGIGKVKPQEMEVPNIYDYKYRRLFDYYKPLQGAAAPRGRIGLPRSLNMYEDYPFWFTFFTRLGYEVVLSDKSSAALYYKGMATVPSDSLCYPAKLVHGHIMDLVERGVDKIFYPCIPYNIIDSNHLGDNHYNCPVVASYAENIRANMDVLRERNIRFLQPFLPLDNKKRMIERLTEELGGTEGLAKSEIKAAVLAAYEEIEHYKQDVRDYGEGILQELEKTQQPAIMLVGRPYHIDPEIHHGIADMIASYGLAILSEDAVYHLPVKGAGLNIVNQWSYHARLYHAAHFVAEHDNLTLIQLSSFGCGLDAVTTGQVKAILENNNRIYTMIKLDEVSNLGAARIRLRSLIAALARRKKTVFQPASEAERPRFTEECRRTHTILAPQLAPIHFRFVRPVLEKHGYKVVVPPLPDKAAIDLGLRYVNNDMCYPAIVVIGQLLAALKSGEYDPDHTSIALFQTCGPCRATNYLALMRQALKYAGYPQVPVFACWGLEMDAFSLDRASFVDIIKAILYGDLLQKVRNATLPYEKEPGAAERLYEAWMEKCTEELMHGSYFKFSCNIRQIVRDFDNLPLLEGLWKPKVGIVGEILVKYHPVANNHIEEVLIGEGAEVVMPDFADFFLYMAYDSIVERQLFSGKLKDKMFGQMFISLVEFFRRPMRQALKKSRRFEAPYKIGDTARLAKKHVSLGNMAGEGWFLTGEMVKLIHEGVPNVVCLQPFGCLPNHITGKGVIHSLRNDYKGANIVAIDCDPGSSEVNQLNRIKLMLAVAKERDPRRRTAAASADSIEQN</sequence>
<evidence type="ECO:0000313" key="4">
    <source>
        <dbReference type="Proteomes" id="UP001559623"/>
    </source>
</evidence>
<dbReference type="SUPFAM" id="SSF53067">
    <property type="entry name" value="Actin-like ATPase domain"/>
    <property type="match status" value="2"/>
</dbReference>
<evidence type="ECO:0000259" key="2">
    <source>
        <dbReference type="Pfam" id="PF09989"/>
    </source>
</evidence>
<dbReference type="InterPro" id="IPR018709">
    <property type="entry name" value="CoA_activase_DUF2229"/>
</dbReference>
<evidence type="ECO:0000259" key="1">
    <source>
        <dbReference type="Pfam" id="PF01869"/>
    </source>
</evidence>
<dbReference type="EMBL" id="JARVLH010000005">
    <property type="protein sequence ID" value="MEX5285728.1"/>
    <property type="molecule type" value="Genomic_DNA"/>
</dbReference>
<dbReference type="Proteomes" id="UP001559623">
    <property type="component" value="Unassembled WGS sequence"/>
</dbReference>
<feature type="domain" description="DUF2229" evidence="2">
    <location>
        <begin position="671"/>
        <end position="892"/>
    </location>
</feature>
<dbReference type="InterPro" id="IPR051805">
    <property type="entry name" value="Dehydratase_Activator_Redct"/>
</dbReference>
<dbReference type="RefSeq" id="WP_368847452.1">
    <property type="nucleotide sequence ID" value="NZ_CP194411.1"/>
</dbReference>
<protein>
    <submittedName>
        <fullName evidence="3">Acyl-CoA dehydratase activase-related protein</fullName>
    </submittedName>
</protein>
<evidence type="ECO:0000313" key="3">
    <source>
        <dbReference type="EMBL" id="MEX5285728.1"/>
    </source>
</evidence>
<organism evidence="3 4">
    <name type="scientific">Selenomonas sputigena</name>
    <dbReference type="NCBI Taxonomy" id="69823"/>
    <lineage>
        <taxon>Bacteria</taxon>
        <taxon>Bacillati</taxon>
        <taxon>Bacillota</taxon>
        <taxon>Negativicutes</taxon>
        <taxon>Selenomonadales</taxon>
        <taxon>Selenomonadaceae</taxon>
        <taxon>Selenomonas</taxon>
    </lineage>
</organism>
<reference evidence="3 4" key="1">
    <citation type="submission" date="2023-04" db="EMBL/GenBank/DDBJ databases">
        <title>Genome Sequence of Selenomonas sputigena ATCC 33150.</title>
        <authorList>
            <person name="Miller D.P."/>
            <person name="Anvari S."/>
            <person name="Polson S.W."/>
            <person name="Macdonald M."/>
            <person name="Mcdowell J.V."/>
        </authorList>
    </citation>
    <scope>NUCLEOTIDE SEQUENCE [LARGE SCALE GENOMIC DNA]</scope>
    <source>
        <strain evidence="3 4">ATCC 33150</strain>
    </source>
</reference>
<comment type="caution">
    <text evidence="3">The sequence shown here is derived from an EMBL/GenBank/DDBJ whole genome shotgun (WGS) entry which is preliminary data.</text>
</comment>
<proteinExistence type="predicted"/>
<dbReference type="PANTHER" id="PTHR32329">
    <property type="entry name" value="BIFUNCTIONAL PROTEIN [INCLUDES 2-HYDROXYACYL-COA DEHYDRATASE (N-TER) AND ITS ACTIVATOR DOMAIN (C_TERM)-RELATED"/>
    <property type="match status" value="1"/>
</dbReference>
<feature type="domain" description="ATPase BadF/BadG/BcrA/BcrD type" evidence="1">
    <location>
        <begin position="322"/>
        <end position="576"/>
    </location>
</feature>
<accession>A0ABV3X6K4</accession>
<dbReference type="Pfam" id="PF01869">
    <property type="entry name" value="BcrAD_BadFG"/>
    <property type="match status" value="2"/>
</dbReference>
<name>A0ABV3X6K4_9FIRM</name>
<gene>
    <name evidence="3" type="ORF">QCO44_08800</name>
</gene>
<dbReference type="Gene3D" id="3.30.420.40">
    <property type="match status" value="4"/>
</dbReference>
<dbReference type="InterPro" id="IPR043129">
    <property type="entry name" value="ATPase_NBD"/>
</dbReference>
<dbReference type="InterPro" id="IPR002731">
    <property type="entry name" value="ATPase_BadF"/>
</dbReference>
<keyword evidence="4" id="KW-1185">Reference proteome</keyword>
<feature type="domain" description="ATPase BadF/BadG/BcrA/BcrD type" evidence="1">
    <location>
        <begin position="7"/>
        <end position="255"/>
    </location>
</feature>
<dbReference type="Pfam" id="PF09989">
    <property type="entry name" value="DUF2229"/>
    <property type="match status" value="1"/>
</dbReference>
<dbReference type="CDD" id="cd24034">
    <property type="entry name" value="ASKHA_NBD_O66634-like_rpt1"/>
    <property type="match status" value="1"/>
</dbReference>